<dbReference type="NCBIfam" id="TIGR01528">
    <property type="entry name" value="NMN_trans_PnuC"/>
    <property type="match status" value="1"/>
</dbReference>
<evidence type="ECO:0000256" key="2">
    <source>
        <dbReference type="ARBA" id="ARBA00006669"/>
    </source>
</evidence>
<keyword evidence="4" id="KW-1003">Cell membrane</keyword>
<dbReference type="InterPro" id="IPR006419">
    <property type="entry name" value="NMN_transpt_PnuC"/>
</dbReference>
<gene>
    <name evidence="9" type="ORF">HNR30_000987</name>
</gene>
<comment type="subcellular location">
    <subcellularLocation>
        <location evidence="1">Cell membrane</location>
        <topology evidence="1">Multi-pass membrane protein</topology>
    </subcellularLocation>
</comment>
<feature type="transmembrane region" description="Helical" evidence="8">
    <location>
        <begin position="64"/>
        <end position="81"/>
    </location>
</feature>
<evidence type="ECO:0000313" key="10">
    <source>
        <dbReference type="Proteomes" id="UP000530928"/>
    </source>
</evidence>
<dbReference type="Pfam" id="PF04973">
    <property type="entry name" value="NMN_transporter"/>
    <property type="match status" value="1"/>
</dbReference>
<keyword evidence="3" id="KW-0813">Transport</keyword>
<feature type="transmembrane region" description="Helical" evidence="8">
    <location>
        <begin position="39"/>
        <end position="58"/>
    </location>
</feature>
<reference evidence="9 10" key="1">
    <citation type="submission" date="2020-07" db="EMBL/GenBank/DDBJ databases">
        <title>Genomic Encyclopedia of Type Strains, Phase IV (KMG-IV): sequencing the most valuable type-strain genomes for metagenomic binning, comparative biology and taxonomic classification.</title>
        <authorList>
            <person name="Goeker M."/>
        </authorList>
    </citation>
    <scope>NUCLEOTIDE SEQUENCE [LARGE SCALE GENOMIC DNA]</scope>
    <source>
        <strain evidence="9 10">DSM 45533</strain>
    </source>
</reference>
<dbReference type="GO" id="GO:0005886">
    <property type="term" value="C:plasma membrane"/>
    <property type="evidence" value="ECO:0007669"/>
    <property type="project" value="UniProtKB-SubCell"/>
</dbReference>
<keyword evidence="6 8" id="KW-1133">Transmembrane helix</keyword>
<dbReference type="GO" id="GO:0034257">
    <property type="term" value="F:nicotinamide riboside transmembrane transporter activity"/>
    <property type="evidence" value="ECO:0007669"/>
    <property type="project" value="InterPro"/>
</dbReference>
<comment type="similarity">
    <text evidence="2">Belongs to the nicotinamide ribonucleoside (NR) uptake permease (TC 4.B.1) family.</text>
</comment>
<evidence type="ECO:0000256" key="8">
    <source>
        <dbReference type="SAM" id="Phobius"/>
    </source>
</evidence>
<organism evidence="9 10">
    <name type="scientific">Nonomuraea soli</name>
    <dbReference type="NCBI Taxonomy" id="1032476"/>
    <lineage>
        <taxon>Bacteria</taxon>
        <taxon>Bacillati</taxon>
        <taxon>Actinomycetota</taxon>
        <taxon>Actinomycetes</taxon>
        <taxon>Streptosporangiales</taxon>
        <taxon>Streptosporangiaceae</taxon>
        <taxon>Nonomuraea</taxon>
    </lineage>
</organism>
<dbReference type="EMBL" id="JACDUR010000001">
    <property type="protein sequence ID" value="MBA2889652.1"/>
    <property type="molecule type" value="Genomic_DNA"/>
</dbReference>
<keyword evidence="7 8" id="KW-0472">Membrane</keyword>
<evidence type="ECO:0000256" key="3">
    <source>
        <dbReference type="ARBA" id="ARBA00022448"/>
    </source>
</evidence>
<evidence type="ECO:0000256" key="7">
    <source>
        <dbReference type="ARBA" id="ARBA00023136"/>
    </source>
</evidence>
<evidence type="ECO:0000256" key="6">
    <source>
        <dbReference type="ARBA" id="ARBA00022989"/>
    </source>
</evidence>
<feature type="transmembrane region" description="Helical" evidence="8">
    <location>
        <begin position="102"/>
        <end position="124"/>
    </location>
</feature>
<comment type="caution">
    <text evidence="9">The sequence shown here is derived from an EMBL/GenBank/DDBJ whole genome shotgun (WGS) entry which is preliminary data.</text>
</comment>
<dbReference type="Proteomes" id="UP000530928">
    <property type="component" value="Unassembled WGS sequence"/>
</dbReference>
<keyword evidence="10" id="KW-1185">Reference proteome</keyword>
<dbReference type="AlphaFoldDB" id="A0A7W0CEQ1"/>
<feature type="transmembrane region" description="Helical" evidence="8">
    <location>
        <begin position="12"/>
        <end position="32"/>
    </location>
</feature>
<dbReference type="PANTHER" id="PTHR36122:SF2">
    <property type="entry name" value="NICOTINAMIDE RIBOSIDE TRANSPORTER PNUC"/>
    <property type="match status" value="1"/>
</dbReference>
<feature type="transmembrane region" description="Helical" evidence="8">
    <location>
        <begin position="136"/>
        <end position="156"/>
    </location>
</feature>
<accession>A0A7W0CEQ1</accession>
<feature type="transmembrane region" description="Helical" evidence="8">
    <location>
        <begin position="189"/>
        <end position="205"/>
    </location>
</feature>
<name>A0A7W0CEQ1_9ACTN</name>
<dbReference type="PANTHER" id="PTHR36122">
    <property type="entry name" value="NICOTINAMIDE RIBOSIDE TRANSPORTER PNUC"/>
    <property type="match status" value="1"/>
</dbReference>
<dbReference type="RefSeq" id="WP_181608422.1">
    <property type="nucleotide sequence ID" value="NZ_BAABAM010000001.1"/>
</dbReference>
<evidence type="ECO:0000256" key="4">
    <source>
        <dbReference type="ARBA" id="ARBA00022475"/>
    </source>
</evidence>
<keyword evidence="5 8" id="KW-0812">Transmembrane</keyword>
<protein>
    <submittedName>
        <fullName evidence="9">Nicotinamide mononucleotide transporter</fullName>
    </submittedName>
</protein>
<evidence type="ECO:0000256" key="1">
    <source>
        <dbReference type="ARBA" id="ARBA00004651"/>
    </source>
</evidence>
<evidence type="ECO:0000256" key="5">
    <source>
        <dbReference type="ARBA" id="ARBA00022692"/>
    </source>
</evidence>
<sequence>MNWAESGFELFGLHVLWTDFVGSLAALVPVVLAMRKSIWNWPIQFVAAVLLAMAYATIPATGSVLKNIMMAGLAVYGFVKWQRGIRDEGELVIRQGTSRERIGMLIALVGGTALFWVLFYVTGWSWGQYSEPPERYFLIAADAYIFVGGVVATWAMSKALVEFWLIWILVDLVGVPVAFRGGIYFNGSVYVVFFVLALVGFFNWLKQSRPQGVTA</sequence>
<proteinExistence type="inferred from homology"/>
<evidence type="ECO:0000313" key="9">
    <source>
        <dbReference type="EMBL" id="MBA2889652.1"/>
    </source>
</evidence>
<feature type="transmembrane region" description="Helical" evidence="8">
    <location>
        <begin position="163"/>
        <end position="183"/>
    </location>
</feature>